<accession>A0A317SQC7</accession>
<reference evidence="1 2" key="1">
    <citation type="submission" date="2018-03" db="EMBL/GenBank/DDBJ databases">
        <title>Genomes of Pezizomycetes fungi and the evolution of truffles.</title>
        <authorList>
            <person name="Murat C."/>
            <person name="Payen T."/>
            <person name="Noel B."/>
            <person name="Kuo A."/>
            <person name="Martin F.M."/>
        </authorList>
    </citation>
    <scope>NUCLEOTIDE SEQUENCE [LARGE SCALE GENOMIC DNA]</scope>
    <source>
        <strain evidence="1">091103-1</strain>
    </source>
</reference>
<protein>
    <submittedName>
        <fullName evidence="1">Uncharacterized protein</fullName>
    </submittedName>
</protein>
<name>A0A317SQC7_9PEZI</name>
<sequence length="63" mass="7063">MSRERYSTASSLFGSRIPIMIKRLGIQTSRGSRQRAYFCQITLLSLILVNPTMSLRSAVNTLA</sequence>
<keyword evidence="2" id="KW-1185">Reference proteome</keyword>
<evidence type="ECO:0000313" key="2">
    <source>
        <dbReference type="Proteomes" id="UP000246991"/>
    </source>
</evidence>
<gene>
    <name evidence="1" type="ORF">C7212DRAFT_191507</name>
</gene>
<proteinExistence type="predicted"/>
<dbReference type="AlphaFoldDB" id="A0A317SQC7"/>
<dbReference type="Proteomes" id="UP000246991">
    <property type="component" value="Unassembled WGS sequence"/>
</dbReference>
<evidence type="ECO:0000313" key="1">
    <source>
        <dbReference type="EMBL" id="PWW76558.1"/>
    </source>
</evidence>
<dbReference type="EMBL" id="PYWC01000032">
    <property type="protein sequence ID" value="PWW76558.1"/>
    <property type="molecule type" value="Genomic_DNA"/>
</dbReference>
<organism evidence="1 2">
    <name type="scientific">Tuber magnatum</name>
    <name type="common">white Piedmont truffle</name>
    <dbReference type="NCBI Taxonomy" id="42249"/>
    <lineage>
        <taxon>Eukaryota</taxon>
        <taxon>Fungi</taxon>
        <taxon>Dikarya</taxon>
        <taxon>Ascomycota</taxon>
        <taxon>Pezizomycotina</taxon>
        <taxon>Pezizomycetes</taxon>
        <taxon>Pezizales</taxon>
        <taxon>Tuberaceae</taxon>
        <taxon>Tuber</taxon>
    </lineage>
</organism>
<dbReference type="OrthoDB" id="5336501at2759"/>
<comment type="caution">
    <text evidence="1">The sequence shown here is derived from an EMBL/GenBank/DDBJ whole genome shotgun (WGS) entry which is preliminary data.</text>
</comment>